<dbReference type="RefSeq" id="WP_380328622.1">
    <property type="nucleotide sequence ID" value="NZ_JBHYPW010000050.1"/>
</dbReference>
<name>A0ABW6GQL5_9ACTN</name>
<protein>
    <recommendedName>
        <fullName evidence="3">PepSY domain-containing protein</fullName>
    </recommendedName>
</protein>
<proteinExistence type="predicted"/>
<keyword evidence="2" id="KW-1185">Reference proteome</keyword>
<gene>
    <name evidence="1" type="ORF">ACFW6T_22685</name>
</gene>
<dbReference type="Proteomes" id="UP001599542">
    <property type="component" value="Unassembled WGS sequence"/>
</dbReference>
<organism evidence="1 2">
    <name type="scientific">Kitasatospora phosalacinea</name>
    <dbReference type="NCBI Taxonomy" id="2065"/>
    <lineage>
        <taxon>Bacteria</taxon>
        <taxon>Bacillati</taxon>
        <taxon>Actinomycetota</taxon>
        <taxon>Actinomycetes</taxon>
        <taxon>Kitasatosporales</taxon>
        <taxon>Streptomycetaceae</taxon>
        <taxon>Kitasatospora</taxon>
    </lineage>
</organism>
<dbReference type="EMBL" id="JBHYPX010000049">
    <property type="protein sequence ID" value="MFE1354798.1"/>
    <property type="molecule type" value="Genomic_DNA"/>
</dbReference>
<comment type="caution">
    <text evidence="1">The sequence shown here is derived from an EMBL/GenBank/DDBJ whole genome shotgun (WGS) entry which is preliminary data.</text>
</comment>
<accession>A0ABW6GQL5</accession>
<reference evidence="1 2" key="1">
    <citation type="submission" date="2024-09" db="EMBL/GenBank/DDBJ databases">
        <title>The Natural Products Discovery Center: Release of the First 8490 Sequenced Strains for Exploring Actinobacteria Biosynthetic Diversity.</title>
        <authorList>
            <person name="Kalkreuter E."/>
            <person name="Kautsar S.A."/>
            <person name="Yang D."/>
            <person name="Bader C.D."/>
            <person name="Teijaro C.N."/>
            <person name="Fluegel L."/>
            <person name="Davis C.M."/>
            <person name="Simpson J.R."/>
            <person name="Lauterbach L."/>
            <person name="Steele A.D."/>
            <person name="Gui C."/>
            <person name="Meng S."/>
            <person name="Li G."/>
            <person name="Viehrig K."/>
            <person name="Ye F."/>
            <person name="Su P."/>
            <person name="Kiefer A.F."/>
            <person name="Nichols A."/>
            <person name="Cepeda A.J."/>
            <person name="Yan W."/>
            <person name="Fan B."/>
            <person name="Jiang Y."/>
            <person name="Adhikari A."/>
            <person name="Zheng C.-J."/>
            <person name="Schuster L."/>
            <person name="Cowan T.M."/>
            <person name="Smanski M.J."/>
            <person name="Chevrette M.G."/>
            <person name="De Carvalho L.P.S."/>
            <person name="Shen B."/>
        </authorList>
    </citation>
    <scope>NUCLEOTIDE SEQUENCE [LARGE SCALE GENOMIC DNA]</scope>
    <source>
        <strain evidence="1 2">NPDC058753</strain>
    </source>
</reference>
<sequence length="164" mass="15832">MAGAAVVVVLGVVAAGAGAAWERHHEDGVPVFDRARAVKALPGLPGVPDLPGGPGKLVVRGEDGSVRAVGGGELPEGPFRYGAEGDAGGRLAPAALPAVPADQALAKAVAAVPDGRAAALAVVGREGGGSSWSVEVLGADGVRHLVTVDGTDGSITGNTVAGGR</sequence>
<evidence type="ECO:0000313" key="2">
    <source>
        <dbReference type="Proteomes" id="UP001599542"/>
    </source>
</evidence>
<evidence type="ECO:0008006" key="3">
    <source>
        <dbReference type="Google" id="ProtNLM"/>
    </source>
</evidence>
<evidence type="ECO:0000313" key="1">
    <source>
        <dbReference type="EMBL" id="MFE1354798.1"/>
    </source>
</evidence>